<dbReference type="Proteomes" id="UP000070412">
    <property type="component" value="Unassembled WGS sequence"/>
</dbReference>
<reference evidence="2" key="2">
    <citation type="submission" date="2020-01" db="EMBL/GenBank/DDBJ databases">
        <authorList>
            <person name="Korhonen P.K.K."/>
            <person name="Guangxu M.G."/>
            <person name="Wang T.W."/>
            <person name="Stroehlein A.J.S."/>
            <person name="Young N.D."/>
            <person name="Ang C.-S.A."/>
            <person name="Fernando D.W.F."/>
            <person name="Lu H.L."/>
            <person name="Taylor S.T."/>
            <person name="Ehtesham M.E.M."/>
            <person name="Najaraj S.H.N."/>
            <person name="Harsha G.H.G."/>
            <person name="Madugundu A.M."/>
            <person name="Renuse S.R."/>
            <person name="Holt D.H."/>
            <person name="Pandey A.P."/>
            <person name="Papenfuss A.P."/>
            <person name="Gasser R.B.G."/>
            <person name="Fischer K.F."/>
        </authorList>
    </citation>
    <scope>NUCLEOTIDE SEQUENCE</scope>
    <source>
        <strain evidence="2">SSS_KF_BRIS2020</strain>
    </source>
</reference>
<name>A0A834R7N1_SARSC</name>
<feature type="region of interest" description="Disordered" evidence="1">
    <location>
        <begin position="413"/>
        <end position="449"/>
    </location>
</feature>
<gene>
    <name evidence="2" type="ORF">SSS_1302</name>
</gene>
<reference evidence="4" key="1">
    <citation type="journal article" date="2020" name="PLoS Negl. Trop. Dis.">
        <title>High-quality nuclear genome for Sarcoptes scabiei-A critical resource for a neglected parasite.</title>
        <authorList>
            <person name="Korhonen P.K."/>
            <person name="Gasser R.B."/>
            <person name="Ma G."/>
            <person name="Wang T."/>
            <person name="Stroehlein A.J."/>
            <person name="Young N.D."/>
            <person name="Ang C.S."/>
            <person name="Fernando D.D."/>
            <person name="Lu H.C."/>
            <person name="Taylor S."/>
            <person name="Reynolds S.L."/>
            <person name="Mofiz E."/>
            <person name="Najaraj S.H."/>
            <person name="Gowda H."/>
            <person name="Madugundu A."/>
            <person name="Renuse S."/>
            <person name="Holt D."/>
            <person name="Pandey A."/>
            <person name="Papenfuss A.T."/>
            <person name="Fischer K."/>
        </authorList>
    </citation>
    <scope>NUCLEOTIDE SEQUENCE [LARGE SCALE GENOMIC DNA]</scope>
</reference>
<evidence type="ECO:0000313" key="2">
    <source>
        <dbReference type="EMBL" id="KAF7488858.1"/>
    </source>
</evidence>
<evidence type="ECO:0000313" key="4">
    <source>
        <dbReference type="Proteomes" id="UP000070412"/>
    </source>
</evidence>
<dbReference type="AlphaFoldDB" id="A0A834R7N1"/>
<feature type="compositionally biased region" description="Low complexity" evidence="1">
    <location>
        <begin position="419"/>
        <end position="446"/>
    </location>
</feature>
<evidence type="ECO:0000313" key="3">
    <source>
        <dbReference type="EnsemblMetazoa" id="KAF7488858.1"/>
    </source>
</evidence>
<dbReference type="EnsemblMetazoa" id="SSS_1302s_mrna">
    <property type="protein sequence ID" value="KAF7488858.1"/>
    <property type="gene ID" value="SSS_1302"/>
</dbReference>
<feature type="compositionally biased region" description="Basic and acidic residues" evidence="1">
    <location>
        <begin position="41"/>
        <end position="65"/>
    </location>
</feature>
<feature type="region of interest" description="Disordered" evidence="1">
    <location>
        <begin position="367"/>
        <end position="389"/>
    </location>
</feature>
<feature type="region of interest" description="Disordered" evidence="1">
    <location>
        <begin position="114"/>
        <end position="140"/>
    </location>
</feature>
<reference evidence="3" key="3">
    <citation type="submission" date="2022-06" db="UniProtKB">
        <authorList>
            <consortium name="EnsemblMetazoa"/>
        </authorList>
    </citation>
    <scope>IDENTIFICATION</scope>
</reference>
<evidence type="ECO:0000256" key="1">
    <source>
        <dbReference type="SAM" id="MobiDB-lite"/>
    </source>
</evidence>
<keyword evidence="4" id="KW-1185">Reference proteome</keyword>
<proteinExistence type="predicted"/>
<accession>A0A834R7N1</accession>
<organism evidence="2">
    <name type="scientific">Sarcoptes scabiei</name>
    <name type="common">Itch mite</name>
    <name type="synonym">Acarus scabiei</name>
    <dbReference type="NCBI Taxonomy" id="52283"/>
    <lineage>
        <taxon>Eukaryota</taxon>
        <taxon>Metazoa</taxon>
        <taxon>Ecdysozoa</taxon>
        <taxon>Arthropoda</taxon>
        <taxon>Chelicerata</taxon>
        <taxon>Arachnida</taxon>
        <taxon>Acari</taxon>
        <taxon>Acariformes</taxon>
        <taxon>Sarcoptiformes</taxon>
        <taxon>Astigmata</taxon>
        <taxon>Psoroptidia</taxon>
        <taxon>Sarcoptoidea</taxon>
        <taxon>Sarcoptidae</taxon>
        <taxon>Sarcoptinae</taxon>
        <taxon>Sarcoptes</taxon>
    </lineage>
</organism>
<dbReference type="EMBL" id="WVUK01000065">
    <property type="protein sequence ID" value="KAF7488858.1"/>
    <property type="molecule type" value="Genomic_DNA"/>
</dbReference>
<feature type="region of interest" description="Disordered" evidence="1">
    <location>
        <begin position="39"/>
        <end position="65"/>
    </location>
</feature>
<sequence>MPLLKLLRNCSKFLLYSLDSINNFSIDCCGIFNQSGQKSKNHNDFHHESEENNDDDKKQEESDDDREKCFNFRLKPLRSRSIIGSNRSSDKIKQKQIQSSNQLKIETVRRNNKNDSLHSNKTWNNRMKTHNNLNSKNDIEDDQCGSNDGHRIANQNVNDDDRHQNYPEKLLIVLYANDLDQYHRLDDPFKDINQCSAFLRQKKCKQSPNDNGDGCDDVNDYSNNIQFDGSESIINTFSTSFNRSDRSPNSVDSIEKNLFQIKLINIDDNLQVAKLNSNETNDSSPPIMFQFCSDFAQQNQNERANLMRNLLKSINQLFLNQSEPISMLLICLIISERIAKLIQENYLDLEQLNRYLLTKINHSKELKENFSPKKQHQNSVSSKQHRNRNAIKIGSNFAEKNCYDHRKLSFKQQHSGFESNPSNNNNNNNNDSKNNNNNNNNGNTCDDNYERDDGKILTYALYDEHNEINMFRIKYKLSNCRFVPIIKRFQRDGESENIANYDCEELSDKFWCRSPSSIKSPPSLATITTAAATTTTTTTKNTKTIERKLVRILIAIPESISFSVT</sequence>
<protein>
    <submittedName>
        <fullName evidence="2 3">Uncharacterized protein</fullName>
    </submittedName>
</protein>
<feature type="compositionally biased region" description="Polar residues" evidence="1">
    <location>
        <begin position="119"/>
        <end position="136"/>
    </location>
</feature>